<accession>A0A1N6M5F3</accession>
<dbReference type="Proteomes" id="UP000184774">
    <property type="component" value="Unassembled WGS sequence"/>
</dbReference>
<organism evidence="1 2">
    <name type="scientific">Vibrio spartinae</name>
    <dbReference type="NCBI Taxonomy" id="1918945"/>
    <lineage>
        <taxon>Bacteria</taxon>
        <taxon>Pseudomonadati</taxon>
        <taxon>Pseudomonadota</taxon>
        <taxon>Gammaproteobacteria</taxon>
        <taxon>Vibrionales</taxon>
        <taxon>Vibrionaceae</taxon>
        <taxon>Vibrio</taxon>
    </lineage>
</organism>
<reference evidence="1 2" key="1">
    <citation type="submission" date="2016-12" db="EMBL/GenBank/DDBJ databases">
        <authorList>
            <person name="Song W.-J."/>
            <person name="Kurnit D.M."/>
        </authorList>
    </citation>
    <scope>NUCLEOTIDE SEQUENCE [LARGE SCALE GENOMIC DNA]</scope>
    <source>
        <strain evidence="1 2">CECT 9026</strain>
    </source>
</reference>
<dbReference type="EMBL" id="FSSB01000016">
    <property type="protein sequence ID" value="SIO94669.1"/>
    <property type="molecule type" value="Genomic_DNA"/>
</dbReference>
<gene>
    <name evidence="1" type="ORF">VSP9026_02398</name>
</gene>
<evidence type="ECO:0008006" key="3">
    <source>
        <dbReference type="Google" id="ProtNLM"/>
    </source>
</evidence>
<protein>
    <recommendedName>
        <fullName evidence="3">Phage tail assembly protein</fullName>
    </recommendedName>
</protein>
<proteinExistence type="predicted"/>
<dbReference type="Pfam" id="PF10109">
    <property type="entry name" value="Phage_TAC_7"/>
    <property type="match status" value="1"/>
</dbReference>
<evidence type="ECO:0000313" key="1">
    <source>
        <dbReference type="EMBL" id="SIO94669.1"/>
    </source>
</evidence>
<name>A0A1N6M5F3_9VIBR</name>
<sequence>MYKPLKISLQVATELDSSPITTVEMRPPTTNDVIHAQKMGRTAIGGELVTDESEHEAHLFAALTNTTREFIGRLAFYDYVQLQKAYDCFLLPIPQFAVKSALLFPVSVGESLSENSES</sequence>
<dbReference type="RefSeq" id="WP_074373202.1">
    <property type="nucleotide sequence ID" value="NZ_AP024907.1"/>
</dbReference>
<evidence type="ECO:0000313" key="2">
    <source>
        <dbReference type="Proteomes" id="UP000184774"/>
    </source>
</evidence>
<dbReference type="InterPro" id="IPR019289">
    <property type="entry name" value="Phage_tail_E/E"/>
</dbReference>
<dbReference type="OrthoDB" id="5876565at2"/>
<dbReference type="AlphaFoldDB" id="A0A1N6M5F3"/>